<name>A0ACC0B7Q5_CATRO</name>
<dbReference type="Proteomes" id="UP001060085">
    <property type="component" value="Linkage Group LG04"/>
</dbReference>
<proteinExistence type="predicted"/>
<organism evidence="1 2">
    <name type="scientific">Catharanthus roseus</name>
    <name type="common">Madagascar periwinkle</name>
    <name type="synonym">Vinca rosea</name>
    <dbReference type="NCBI Taxonomy" id="4058"/>
    <lineage>
        <taxon>Eukaryota</taxon>
        <taxon>Viridiplantae</taxon>
        <taxon>Streptophyta</taxon>
        <taxon>Embryophyta</taxon>
        <taxon>Tracheophyta</taxon>
        <taxon>Spermatophyta</taxon>
        <taxon>Magnoliopsida</taxon>
        <taxon>eudicotyledons</taxon>
        <taxon>Gunneridae</taxon>
        <taxon>Pentapetalae</taxon>
        <taxon>asterids</taxon>
        <taxon>lamiids</taxon>
        <taxon>Gentianales</taxon>
        <taxon>Apocynaceae</taxon>
        <taxon>Rauvolfioideae</taxon>
        <taxon>Vinceae</taxon>
        <taxon>Catharanthinae</taxon>
        <taxon>Catharanthus</taxon>
    </lineage>
</organism>
<evidence type="ECO:0000313" key="2">
    <source>
        <dbReference type="Proteomes" id="UP001060085"/>
    </source>
</evidence>
<protein>
    <submittedName>
        <fullName evidence="1">Uncharacterized protein</fullName>
    </submittedName>
</protein>
<comment type="caution">
    <text evidence="1">The sequence shown here is derived from an EMBL/GenBank/DDBJ whole genome shotgun (WGS) entry which is preliminary data.</text>
</comment>
<gene>
    <name evidence="1" type="ORF">M9H77_18528</name>
</gene>
<evidence type="ECO:0000313" key="1">
    <source>
        <dbReference type="EMBL" id="KAI5668675.1"/>
    </source>
</evidence>
<accession>A0ACC0B7Q5</accession>
<sequence>MVIKTAEFLTAGAHRLLPSSVPTPLLFPTSFTLLECVRHRSAFSGDEKGTGSHEEKIEGCLSSPAMALLSGYSPDLRSLIWLTFQYTLIPSSAFNFRFVYFCFFASDSTTVFGTILLREGDRKQELEALQRWEVLLEFNDILSLQNLWKSFFLKKSEVKAHMTSSGSENNERKRNETKTESSAKNSATYPWEKQRPTTDSGPCPNIDGRFYYNE</sequence>
<reference evidence="2" key="1">
    <citation type="journal article" date="2023" name="Nat. Plants">
        <title>Single-cell RNA sequencing provides a high-resolution roadmap for understanding the multicellular compartmentation of specialized metabolism.</title>
        <authorList>
            <person name="Sun S."/>
            <person name="Shen X."/>
            <person name="Li Y."/>
            <person name="Li Y."/>
            <person name="Wang S."/>
            <person name="Li R."/>
            <person name="Zhang H."/>
            <person name="Shen G."/>
            <person name="Guo B."/>
            <person name="Wei J."/>
            <person name="Xu J."/>
            <person name="St-Pierre B."/>
            <person name="Chen S."/>
            <person name="Sun C."/>
        </authorList>
    </citation>
    <scope>NUCLEOTIDE SEQUENCE [LARGE SCALE GENOMIC DNA]</scope>
</reference>
<dbReference type="EMBL" id="CM044704">
    <property type="protein sequence ID" value="KAI5668675.1"/>
    <property type="molecule type" value="Genomic_DNA"/>
</dbReference>
<keyword evidence="2" id="KW-1185">Reference proteome</keyword>